<dbReference type="AlphaFoldDB" id="A0A1E3PB49"/>
<keyword evidence="2" id="KW-1185">Reference proteome</keyword>
<dbReference type="OrthoDB" id="3986620at2759"/>
<dbReference type="EMBL" id="KV454208">
    <property type="protein sequence ID" value="ODQ62645.1"/>
    <property type="molecule type" value="Genomic_DNA"/>
</dbReference>
<dbReference type="GeneID" id="30200285"/>
<accession>A0A1E3PB49</accession>
<sequence>MTLDHYSPILSSNLFLQTPVMEQNGETETHPNPYEKISENLEKILTTDSINSKDLYTTYMEIANTARDLIIEFDKIRDDEDLYTVFQLWNMRLTTLLCANELTVAQKEAKRLSAALENVTKSQIASTNSPDQTPPKMLDLFPNEVPLSLKLLIIRLRTQGPNTTLNSEYFKILTDVRMQYTIHENEKSKGSDTPKENLYPVKETFKLGEVLAYAVSGNLIAKREYKTLLTHAESILAPLNKHKSELNESEVLFKDQLSFVSMLVAFITGDLTLGMKYIEDVQNLKDLLETLRYILNNVDPVLDYKKLNTGEKKEDVVQELEILDQVTELVEEQAITGRILCSLCALFELRSRDDQEEKCDAFEKSAKYKYPNMSYQLFKLWFRNTNKLYGFE</sequence>
<reference evidence="1 2" key="1">
    <citation type="journal article" date="2016" name="Proc. Natl. Acad. Sci. U.S.A.">
        <title>Comparative genomics of biotechnologically important yeasts.</title>
        <authorList>
            <person name="Riley R."/>
            <person name="Haridas S."/>
            <person name="Wolfe K.H."/>
            <person name="Lopes M.R."/>
            <person name="Hittinger C.T."/>
            <person name="Goeker M."/>
            <person name="Salamov A.A."/>
            <person name="Wisecaver J.H."/>
            <person name="Long T.M."/>
            <person name="Calvey C.H."/>
            <person name="Aerts A.L."/>
            <person name="Barry K.W."/>
            <person name="Choi C."/>
            <person name="Clum A."/>
            <person name="Coughlan A.Y."/>
            <person name="Deshpande S."/>
            <person name="Douglass A.P."/>
            <person name="Hanson S.J."/>
            <person name="Klenk H.-P."/>
            <person name="LaButti K.M."/>
            <person name="Lapidus A."/>
            <person name="Lindquist E.A."/>
            <person name="Lipzen A.M."/>
            <person name="Meier-Kolthoff J.P."/>
            <person name="Ohm R.A."/>
            <person name="Otillar R.P."/>
            <person name="Pangilinan J.L."/>
            <person name="Peng Y."/>
            <person name="Rokas A."/>
            <person name="Rosa C.A."/>
            <person name="Scheuner C."/>
            <person name="Sibirny A.A."/>
            <person name="Slot J.C."/>
            <person name="Stielow J.B."/>
            <person name="Sun H."/>
            <person name="Kurtzman C.P."/>
            <person name="Blackwell M."/>
            <person name="Grigoriev I.V."/>
            <person name="Jeffries T.W."/>
        </authorList>
    </citation>
    <scope>NUCLEOTIDE SEQUENCE [LARGE SCALE GENOMIC DNA]</scope>
    <source>
        <strain evidence="2">ATCC 58044 / CBS 1984 / NCYC 433 / NRRL Y-366-8</strain>
    </source>
</reference>
<evidence type="ECO:0000313" key="2">
    <source>
        <dbReference type="Proteomes" id="UP000094112"/>
    </source>
</evidence>
<evidence type="ECO:0000313" key="1">
    <source>
        <dbReference type="EMBL" id="ODQ62645.1"/>
    </source>
</evidence>
<dbReference type="RefSeq" id="XP_019041852.1">
    <property type="nucleotide sequence ID" value="XM_019183039.1"/>
</dbReference>
<name>A0A1E3PB49_WICAA</name>
<protein>
    <submittedName>
        <fullName evidence="1">Uncharacterized protein</fullName>
    </submittedName>
</protein>
<gene>
    <name evidence="1" type="ORF">WICANDRAFT_60701</name>
</gene>
<organism evidence="1 2">
    <name type="scientific">Wickerhamomyces anomalus (strain ATCC 58044 / CBS 1984 / NCYC 433 / NRRL Y-366-8)</name>
    <name type="common">Yeast</name>
    <name type="synonym">Hansenula anomala</name>
    <dbReference type="NCBI Taxonomy" id="683960"/>
    <lineage>
        <taxon>Eukaryota</taxon>
        <taxon>Fungi</taxon>
        <taxon>Dikarya</taxon>
        <taxon>Ascomycota</taxon>
        <taxon>Saccharomycotina</taxon>
        <taxon>Saccharomycetes</taxon>
        <taxon>Phaffomycetales</taxon>
        <taxon>Wickerhamomycetaceae</taxon>
        <taxon>Wickerhamomyces</taxon>
    </lineage>
</organism>
<dbReference type="Proteomes" id="UP000094112">
    <property type="component" value="Unassembled WGS sequence"/>
</dbReference>
<proteinExistence type="predicted"/>